<keyword evidence="1" id="KW-1133">Transmembrane helix</keyword>
<evidence type="ECO:0000313" key="2">
    <source>
        <dbReference type="EMBL" id="TNC23876.1"/>
    </source>
</evidence>
<feature type="transmembrane region" description="Helical" evidence="1">
    <location>
        <begin position="108"/>
        <end position="128"/>
    </location>
</feature>
<reference evidence="2 3" key="1">
    <citation type="submission" date="2019-06" db="EMBL/GenBank/DDBJ databases">
        <title>Amycolatopsis alkalitolerans sp. nov., isolated from Gastrodia elata Blume.</title>
        <authorList>
            <person name="Narsing Rao M.P."/>
            <person name="Li W.J."/>
        </authorList>
    </citation>
    <scope>NUCLEOTIDE SEQUENCE [LARGE SCALE GENOMIC DNA]</scope>
    <source>
        <strain evidence="2 3">SYSUP0005</strain>
    </source>
</reference>
<evidence type="ECO:0000256" key="1">
    <source>
        <dbReference type="SAM" id="Phobius"/>
    </source>
</evidence>
<feature type="transmembrane region" description="Helical" evidence="1">
    <location>
        <begin position="57"/>
        <end position="77"/>
    </location>
</feature>
<feature type="transmembrane region" description="Helical" evidence="1">
    <location>
        <begin position="134"/>
        <end position="153"/>
    </location>
</feature>
<feature type="transmembrane region" description="Helical" evidence="1">
    <location>
        <begin position="83"/>
        <end position="101"/>
    </location>
</feature>
<proteinExistence type="predicted"/>
<dbReference type="OrthoDB" id="3629221at2"/>
<keyword evidence="1" id="KW-0812">Transmembrane</keyword>
<feature type="transmembrane region" description="Helical" evidence="1">
    <location>
        <begin position="257"/>
        <end position="278"/>
    </location>
</feature>
<feature type="transmembrane region" description="Helical" evidence="1">
    <location>
        <begin position="231"/>
        <end position="251"/>
    </location>
</feature>
<keyword evidence="1" id="KW-0472">Membrane</keyword>
<protein>
    <submittedName>
        <fullName evidence="2">Uncharacterized protein</fullName>
    </submittedName>
</protein>
<feature type="transmembrane region" description="Helical" evidence="1">
    <location>
        <begin position="12"/>
        <end position="37"/>
    </location>
</feature>
<comment type="caution">
    <text evidence="2">The sequence shown here is derived from an EMBL/GenBank/DDBJ whole genome shotgun (WGS) entry which is preliminary data.</text>
</comment>
<feature type="transmembrane region" description="Helical" evidence="1">
    <location>
        <begin position="160"/>
        <end position="181"/>
    </location>
</feature>
<feature type="transmembrane region" description="Helical" evidence="1">
    <location>
        <begin position="201"/>
        <end position="224"/>
    </location>
</feature>
<dbReference type="AlphaFoldDB" id="A0A5C4LY71"/>
<name>A0A5C4LY71_9PSEU</name>
<dbReference type="Proteomes" id="UP000305546">
    <property type="component" value="Unassembled WGS sequence"/>
</dbReference>
<organism evidence="2 3">
    <name type="scientific">Amycolatopsis alkalitolerans</name>
    <dbReference type="NCBI Taxonomy" id="2547244"/>
    <lineage>
        <taxon>Bacteria</taxon>
        <taxon>Bacillati</taxon>
        <taxon>Actinomycetota</taxon>
        <taxon>Actinomycetes</taxon>
        <taxon>Pseudonocardiales</taxon>
        <taxon>Pseudonocardiaceae</taxon>
        <taxon>Amycolatopsis</taxon>
    </lineage>
</organism>
<accession>A0A5C4LY71</accession>
<gene>
    <name evidence="2" type="ORF">FG385_19405</name>
</gene>
<keyword evidence="3" id="KW-1185">Reference proteome</keyword>
<sequence>MVGVRLGAGLGIALAVGAAGGGWWLPAGAVLAGVLALLAPRDGLPARVAPLADGARLMARLGLVAVFASAVGVYLLPQYRVPVAAGVVLLVTVADGFGLALPRFLRGWVLGILLVAAAGVVALCLAIAPERGAGSGPGFTGLFAATAVLFPLLDRRKPDRWLAGTVVVAAALCAAALYQLGPVRTGLSGAPLADLLAAVDGQAIEPLLAGVVVIAAVPAALGALTEARGKLSRPLGSVLCGLVAAAGAVLLEPGQAMLIAAALALAEVLVRSLLTLFARRRDVRSVLGAALAVTLLAWLPPGTLLIAVAAIVAGTLVRLPSRAPAR</sequence>
<evidence type="ECO:0000313" key="3">
    <source>
        <dbReference type="Proteomes" id="UP000305546"/>
    </source>
</evidence>
<dbReference type="EMBL" id="VDFW01000017">
    <property type="protein sequence ID" value="TNC23876.1"/>
    <property type="molecule type" value="Genomic_DNA"/>
</dbReference>
<feature type="transmembrane region" description="Helical" evidence="1">
    <location>
        <begin position="290"/>
        <end position="317"/>
    </location>
</feature>